<sequence>MIISILSMGTPQHDTLPECRQQRIPDLTSQDIKAIFENMDVYLNQILLKAFLDVSLKRFQAERRKILMVLAIIFLYVLDIISLSVRWWLVNNAFIKNGWNFWEVFLGLQNMGSSFLQILLTAEISGIVATMIADAIMVMYIYHYVEDFVSLQATTSYNGYTVWVILYLSFVLSTTILSTVLIIYRIIKVVLRTERGRAGIQSHRGAIEILVESAFL</sequence>
<dbReference type="EMBL" id="KZ293654">
    <property type="protein sequence ID" value="PBK94191.1"/>
    <property type="molecule type" value="Genomic_DNA"/>
</dbReference>
<evidence type="ECO:0000313" key="2">
    <source>
        <dbReference type="EMBL" id="PBK94191.1"/>
    </source>
</evidence>
<dbReference type="AlphaFoldDB" id="A0A2H3DG39"/>
<dbReference type="Proteomes" id="UP000217790">
    <property type="component" value="Unassembled WGS sequence"/>
</dbReference>
<organism evidence="2 3">
    <name type="scientific">Armillaria gallica</name>
    <name type="common">Bulbous honey fungus</name>
    <name type="synonym">Armillaria bulbosa</name>
    <dbReference type="NCBI Taxonomy" id="47427"/>
    <lineage>
        <taxon>Eukaryota</taxon>
        <taxon>Fungi</taxon>
        <taxon>Dikarya</taxon>
        <taxon>Basidiomycota</taxon>
        <taxon>Agaricomycotina</taxon>
        <taxon>Agaricomycetes</taxon>
        <taxon>Agaricomycetidae</taxon>
        <taxon>Agaricales</taxon>
        <taxon>Marasmiineae</taxon>
        <taxon>Physalacriaceae</taxon>
        <taxon>Armillaria</taxon>
    </lineage>
</organism>
<name>A0A2H3DG39_ARMGA</name>
<keyword evidence="3" id="KW-1185">Reference proteome</keyword>
<feature type="transmembrane region" description="Helical" evidence="1">
    <location>
        <begin position="165"/>
        <end position="187"/>
    </location>
</feature>
<dbReference type="InParanoid" id="A0A2H3DG39"/>
<gene>
    <name evidence="2" type="ORF">ARMGADRAFT_1029348</name>
</gene>
<keyword evidence="1" id="KW-1133">Transmembrane helix</keyword>
<feature type="transmembrane region" description="Helical" evidence="1">
    <location>
        <begin position="127"/>
        <end position="145"/>
    </location>
</feature>
<accession>A0A2H3DG39</accession>
<feature type="transmembrane region" description="Helical" evidence="1">
    <location>
        <begin position="66"/>
        <end position="89"/>
    </location>
</feature>
<evidence type="ECO:0000313" key="3">
    <source>
        <dbReference type="Proteomes" id="UP000217790"/>
    </source>
</evidence>
<evidence type="ECO:0000256" key="1">
    <source>
        <dbReference type="SAM" id="Phobius"/>
    </source>
</evidence>
<proteinExistence type="predicted"/>
<reference evidence="3" key="1">
    <citation type="journal article" date="2017" name="Nat. Ecol. Evol.">
        <title>Genome expansion and lineage-specific genetic innovations in the forest pathogenic fungi Armillaria.</title>
        <authorList>
            <person name="Sipos G."/>
            <person name="Prasanna A.N."/>
            <person name="Walter M.C."/>
            <person name="O'Connor E."/>
            <person name="Balint B."/>
            <person name="Krizsan K."/>
            <person name="Kiss B."/>
            <person name="Hess J."/>
            <person name="Varga T."/>
            <person name="Slot J."/>
            <person name="Riley R."/>
            <person name="Boka B."/>
            <person name="Rigling D."/>
            <person name="Barry K."/>
            <person name="Lee J."/>
            <person name="Mihaltcheva S."/>
            <person name="LaButti K."/>
            <person name="Lipzen A."/>
            <person name="Waldron R."/>
            <person name="Moloney N.M."/>
            <person name="Sperisen C."/>
            <person name="Kredics L."/>
            <person name="Vagvoelgyi C."/>
            <person name="Patrignani A."/>
            <person name="Fitzpatrick D."/>
            <person name="Nagy I."/>
            <person name="Doyle S."/>
            <person name="Anderson J.B."/>
            <person name="Grigoriev I.V."/>
            <person name="Gueldener U."/>
            <person name="Muensterkoetter M."/>
            <person name="Nagy L.G."/>
        </authorList>
    </citation>
    <scope>NUCLEOTIDE SEQUENCE [LARGE SCALE GENOMIC DNA]</scope>
    <source>
        <strain evidence="3">Ar21-2</strain>
    </source>
</reference>
<keyword evidence="1" id="KW-0472">Membrane</keyword>
<dbReference type="OrthoDB" id="3015105at2759"/>
<protein>
    <submittedName>
        <fullName evidence="2">Uncharacterized protein</fullName>
    </submittedName>
</protein>
<keyword evidence="1" id="KW-0812">Transmembrane</keyword>